<comment type="caution">
    <text evidence="1">The sequence shown here is derived from an EMBL/GenBank/DDBJ whole genome shotgun (WGS) entry which is preliminary data.</text>
</comment>
<reference evidence="1" key="1">
    <citation type="submission" date="2021-05" db="EMBL/GenBank/DDBJ databases">
        <authorList>
            <person name="Pietrasiak N."/>
            <person name="Ward R."/>
            <person name="Stajich J.E."/>
            <person name="Kurbessoian T."/>
        </authorList>
    </citation>
    <scope>NUCLEOTIDE SEQUENCE</scope>
    <source>
        <strain evidence="1">UHER 2000/2452</strain>
    </source>
</reference>
<evidence type="ECO:0000313" key="1">
    <source>
        <dbReference type="EMBL" id="MBW4660280.1"/>
    </source>
</evidence>
<protein>
    <submittedName>
        <fullName evidence="1">Uncharacterized protein</fullName>
    </submittedName>
</protein>
<name>A0A951QD47_9CYAN</name>
<dbReference type="Proteomes" id="UP000757435">
    <property type="component" value="Unassembled WGS sequence"/>
</dbReference>
<sequence length="129" mass="14527">MRDQVVQDRTRLQERYLQDDLPTRLGGLAANLARIQSFSHHVGNQAVVERLIEESKLFVEWTASEIDIDSAAELVAMQIQLARWQRNWRSLWADPAQRVKMADQAKVWSERVLGLSGILSGGSASPEAS</sequence>
<evidence type="ECO:0000313" key="2">
    <source>
        <dbReference type="Proteomes" id="UP000757435"/>
    </source>
</evidence>
<dbReference type="AlphaFoldDB" id="A0A951QD47"/>
<gene>
    <name evidence="1" type="ORF">KME15_16515</name>
</gene>
<reference evidence="1" key="2">
    <citation type="journal article" date="2022" name="Microbiol. Resour. Announc.">
        <title>Metagenome Sequencing to Explore Phylogenomics of Terrestrial Cyanobacteria.</title>
        <authorList>
            <person name="Ward R.D."/>
            <person name="Stajich J.E."/>
            <person name="Johansen J.R."/>
            <person name="Huntemann M."/>
            <person name="Clum A."/>
            <person name="Foster B."/>
            <person name="Foster B."/>
            <person name="Roux S."/>
            <person name="Palaniappan K."/>
            <person name="Varghese N."/>
            <person name="Mukherjee S."/>
            <person name="Reddy T.B.K."/>
            <person name="Daum C."/>
            <person name="Copeland A."/>
            <person name="Chen I.A."/>
            <person name="Ivanova N.N."/>
            <person name="Kyrpides N.C."/>
            <person name="Shapiro N."/>
            <person name="Eloe-Fadrosh E.A."/>
            <person name="Pietrasiak N."/>
        </authorList>
    </citation>
    <scope>NUCLEOTIDE SEQUENCE</scope>
    <source>
        <strain evidence="1">UHER 2000/2452</strain>
    </source>
</reference>
<organism evidence="1 2">
    <name type="scientific">Drouetiella hepatica Uher 2000/2452</name>
    <dbReference type="NCBI Taxonomy" id="904376"/>
    <lineage>
        <taxon>Bacteria</taxon>
        <taxon>Bacillati</taxon>
        <taxon>Cyanobacteriota</taxon>
        <taxon>Cyanophyceae</taxon>
        <taxon>Oculatellales</taxon>
        <taxon>Oculatellaceae</taxon>
        <taxon>Drouetiella</taxon>
    </lineage>
</organism>
<proteinExistence type="predicted"/>
<dbReference type="EMBL" id="JAHHHD010000019">
    <property type="protein sequence ID" value="MBW4660280.1"/>
    <property type="molecule type" value="Genomic_DNA"/>
</dbReference>
<accession>A0A951QD47</accession>